<dbReference type="Gene3D" id="3.40.50.10800">
    <property type="entry name" value="NadA-like"/>
    <property type="match status" value="3"/>
</dbReference>
<protein>
    <recommendedName>
        <fullName evidence="12 13">Quinolinate synthase</fullName>
        <ecNumber evidence="3 13">2.5.1.72</ecNumber>
    </recommendedName>
</protein>
<dbReference type="NCBIfam" id="NF006884">
    <property type="entry name" value="PRK09375.2-5"/>
    <property type="match status" value="1"/>
</dbReference>
<feature type="binding site" evidence="13">
    <location>
        <position position="215"/>
    </location>
    <ligand>
        <name>iminosuccinate</name>
        <dbReference type="ChEBI" id="CHEBI:77875"/>
    </ligand>
</feature>
<feature type="binding site" evidence="13">
    <location>
        <position position="284"/>
    </location>
    <ligand>
        <name>[4Fe-4S] cluster</name>
        <dbReference type="ChEBI" id="CHEBI:49883"/>
    </ligand>
</feature>
<dbReference type="FunFam" id="3.40.50.10800:FF:000001">
    <property type="entry name" value="Quinolinate synthase A"/>
    <property type="match status" value="1"/>
</dbReference>
<comment type="function">
    <text evidence="1 13">Catalyzes the condensation of iminoaspartate with dihydroxyacetone phosphate to form quinolinate.</text>
</comment>
<dbReference type="RefSeq" id="WP_123302413.1">
    <property type="nucleotide sequence ID" value="NZ_RKHK01000001.1"/>
</dbReference>
<sequence>MKLSVTDRIEVRPAQSCDTDLARAPWDLDAMPGYGPGASRADVIPEPVSRPGQLPQAYREMSEEELHGRIVAAKEALGERLVILGHFYQRDEVVQYADFVGDSFQLANAALTRDQAEWIVFCGVHFMAETADILAREGQQVILPNLAAGCSMADMADEDSVEAAWEDLCAVYGVDPGAIEPDAEGKLPVIPVTYMNSSAALKAFCGRNNGIVCTSSNAAAVLEWAFERAHRVLFFPDQHLGRNTAKAMGVPLEQMPMWNPRQPLGGNNEADLLEAKVLLWHGFCSVHRRFTTAQIDQARAEHPGVKIIVHPECPMPVVDAADAAGSTDAIKKFVAASEPGDTIAIGTEINMVNRLAAEYPDRTIFCLDPVICPCSTMYRIHPGYLAWVLDGLLEGEVHNQITVPQTQARDARTALERMLAAKPR</sequence>
<accession>A0A3N2B910</accession>
<feature type="binding site" evidence="13">
    <location>
        <position position="103"/>
    </location>
    <ligand>
        <name>iminosuccinate</name>
        <dbReference type="ChEBI" id="CHEBI:77875"/>
    </ligand>
</feature>
<name>A0A3N2B910_9MICO</name>
<proteinExistence type="inferred from homology"/>
<keyword evidence="15" id="KW-1185">Reference proteome</keyword>
<evidence type="ECO:0000256" key="9">
    <source>
        <dbReference type="ARBA" id="ARBA00023004"/>
    </source>
</evidence>
<comment type="pathway">
    <text evidence="2 13">Cofactor biosynthesis; NAD(+) biosynthesis; quinolinate from iminoaspartate: step 1/1.</text>
</comment>
<dbReference type="GO" id="GO:0051539">
    <property type="term" value="F:4 iron, 4 sulfur cluster binding"/>
    <property type="evidence" value="ECO:0007669"/>
    <property type="project" value="UniProtKB-KW"/>
</dbReference>
<dbReference type="NCBIfam" id="TIGR00550">
    <property type="entry name" value="nadA"/>
    <property type="match status" value="1"/>
</dbReference>
<feature type="binding site" evidence="13">
    <location>
        <position position="86"/>
    </location>
    <ligand>
        <name>iminosuccinate</name>
        <dbReference type="ChEBI" id="CHEBI:77875"/>
    </ligand>
</feature>
<gene>
    <name evidence="13" type="primary">nadA</name>
    <name evidence="14" type="ORF">EDD31_0068</name>
</gene>
<comment type="catalytic activity">
    <reaction evidence="11">
        <text>iminosuccinate + dihydroxyacetone phosphate = quinolinate + phosphate + 2 H2O + H(+)</text>
        <dbReference type="Rhea" id="RHEA:25888"/>
        <dbReference type="ChEBI" id="CHEBI:15377"/>
        <dbReference type="ChEBI" id="CHEBI:15378"/>
        <dbReference type="ChEBI" id="CHEBI:29959"/>
        <dbReference type="ChEBI" id="CHEBI:43474"/>
        <dbReference type="ChEBI" id="CHEBI:57642"/>
        <dbReference type="ChEBI" id="CHEBI:77875"/>
        <dbReference type="EC" id="2.5.1.72"/>
    </reaction>
    <physiologicalReaction direction="left-to-right" evidence="11">
        <dbReference type="Rhea" id="RHEA:25889"/>
    </physiologicalReaction>
</comment>
<dbReference type="AlphaFoldDB" id="A0A3N2B910"/>
<dbReference type="SUPFAM" id="SSF142754">
    <property type="entry name" value="NadA-like"/>
    <property type="match status" value="1"/>
</dbReference>
<dbReference type="EC" id="2.5.1.72" evidence="3 13"/>
<dbReference type="Proteomes" id="UP000280668">
    <property type="component" value="Unassembled WGS sequence"/>
</dbReference>
<evidence type="ECO:0000256" key="6">
    <source>
        <dbReference type="ARBA" id="ARBA00022642"/>
    </source>
</evidence>
<evidence type="ECO:0000256" key="3">
    <source>
        <dbReference type="ARBA" id="ARBA00012669"/>
    </source>
</evidence>
<keyword evidence="7 13" id="KW-0808">Transferase</keyword>
<evidence type="ECO:0000256" key="1">
    <source>
        <dbReference type="ARBA" id="ARBA00003791"/>
    </source>
</evidence>
<feature type="binding site" evidence="13">
    <location>
        <position position="374"/>
    </location>
    <ligand>
        <name>[4Fe-4S] cluster</name>
        <dbReference type="ChEBI" id="CHEBI:49883"/>
    </ligand>
</feature>
<dbReference type="PANTHER" id="PTHR30573">
    <property type="entry name" value="QUINOLINATE SYNTHETASE A"/>
    <property type="match status" value="1"/>
</dbReference>
<feature type="binding site" evidence="13">
    <location>
        <position position="327"/>
    </location>
    <ligand>
        <name>iminosuccinate</name>
        <dbReference type="ChEBI" id="CHEBI:77875"/>
    </ligand>
</feature>
<dbReference type="InterPro" id="IPR036094">
    <property type="entry name" value="NadA_sf"/>
</dbReference>
<comment type="caution">
    <text evidence="14">The sequence shown here is derived from an EMBL/GenBank/DDBJ whole genome shotgun (WGS) entry which is preliminary data.</text>
</comment>
<evidence type="ECO:0000256" key="2">
    <source>
        <dbReference type="ARBA" id="ARBA00005065"/>
    </source>
</evidence>
<feature type="binding site" evidence="13">
    <location>
        <position position="150"/>
    </location>
    <ligand>
        <name>[4Fe-4S] cluster</name>
        <dbReference type="ChEBI" id="CHEBI:49883"/>
    </ligand>
</feature>
<dbReference type="NCBIfam" id="NF006883">
    <property type="entry name" value="PRK09375.2-4"/>
    <property type="match status" value="1"/>
</dbReference>
<dbReference type="UniPathway" id="UPA00253">
    <property type="reaction ID" value="UER00327"/>
</dbReference>
<organism evidence="14 15">
    <name type="scientific">Bogoriella caseilytica</name>
    <dbReference type="NCBI Taxonomy" id="56055"/>
    <lineage>
        <taxon>Bacteria</taxon>
        <taxon>Bacillati</taxon>
        <taxon>Actinomycetota</taxon>
        <taxon>Actinomycetes</taxon>
        <taxon>Micrococcales</taxon>
        <taxon>Bogoriellaceae</taxon>
        <taxon>Bogoriella</taxon>
    </lineage>
</organism>
<evidence type="ECO:0000256" key="4">
    <source>
        <dbReference type="ARBA" id="ARBA00022485"/>
    </source>
</evidence>
<keyword evidence="8 13" id="KW-0479">Metal-binding</keyword>
<dbReference type="OrthoDB" id="9801204at2"/>
<feature type="binding site" evidence="13">
    <location>
        <begin position="310"/>
        <end position="312"/>
    </location>
    <ligand>
        <name>iminosuccinate</name>
        <dbReference type="ChEBI" id="CHEBI:77875"/>
    </ligand>
</feature>
<dbReference type="GO" id="GO:0046872">
    <property type="term" value="F:metal ion binding"/>
    <property type="evidence" value="ECO:0007669"/>
    <property type="project" value="UniProtKB-KW"/>
</dbReference>
<evidence type="ECO:0000256" key="11">
    <source>
        <dbReference type="ARBA" id="ARBA00050125"/>
    </source>
</evidence>
<evidence type="ECO:0000313" key="14">
    <source>
        <dbReference type="EMBL" id="ROR71731.1"/>
    </source>
</evidence>
<evidence type="ECO:0000256" key="12">
    <source>
        <dbReference type="ARBA" id="ARBA00073059"/>
    </source>
</evidence>
<dbReference type="GO" id="GO:0034628">
    <property type="term" value="P:'de novo' NAD+ biosynthetic process from L-aspartate"/>
    <property type="evidence" value="ECO:0007669"/>
    <property type="project" value="TreeGrafter"/>
</dbReference>
<keyword evidence="10 13" id="KW-0411">Iron-sulfur</keyword>
<dbReference type="GO" id="GO:0005829">
    <property type="term" value="C:cytosol"/>
    <property type="evidence" value="ECO:0007669"/>
    <property type="project" value="TreeGrafter"/>
</dbReference>
<comment type="similarity">
    <text evidence="13">Belongs to the quinolinate synthase family. Type 3 subfamily.</text>
</comment>
<dbReference type="InterPro" id="IPR023515">
    <property type="entry name" value="Quinolinate_synth_A_type3"/>
</dbReference>
<evidence type="ECO:0000256" key="8">
    <source>
        <dbReference type="ARBA" id="ARBA00022723"/>
    </source>
</evidence>
<reference evidence="14 15" key="1">
    <citation type="submission" date="2018-11" db="EMBL/GenBank/DDBJ databases">
        <title>Sequencing the genomes of 1000 actinobacteria strains.</title>
        <authorList>
            <person name="Klenk H.-P."/>
        </authorList>
    </citation>
    <scope>NUCLEOTIDE SEQUENCE [LARGE SCALE GENOMIC DNA]</scope>
    <source>
        <strain evidence="14 15">DSM 11294</strain>
    </source>
</reference>
<evidence type="ECO:0000256" key="10">
    <source>
        <dbReference type="ARBA" id="ARBA00023014"/>
    </source>
</evidence>
<keyword evidence="6 13" id="KW-0662">Pyridine nucleotide biosynthesis</keyword>
<dbReference type="HAMAP" id="MF_00569">
    <property type="entry name" value="NadA_type3"/>
    <property type="match status" value="1"/>
</dbReference>
<dbReference type="PANTHER" id="PTHR30573:SF0">
    <property type="entry name" value="QUINOLINATE SYNTHASE, CHLOROPLASTIC"/>
    <property type="match status" value="1"/>
</dbReference>
<keyword evidence="5 13" id="KW-0963">Cytoplasm</keyword>
<comment type="subcellular location">
    <subcellularLocation>
        <location evidence="13">Cytoplasm</location>
    </subcellularLocation>
</comment>
<dbReference type="Pfam" id="PF02445">
    <property type="entry name" value="NadA"/>
    <property type="match status" value="1"/>
</dbReference>
<comment type="cofactor">
    <cofactor evidence="13">
        <name>[4Fe-4S] cluster</name>
        <dbReference type="ChEBI" id="CHEBI:49883"/>
    </cofactor>
    <text evidence="13">Binds 1 [4Fe-4S] cluster per subunit.</text>
</comment>
<keyword evidence="4 13" id="KW-0004">4Fe-4S</keyword>
<evidence type="ECO:0000313" key="15">
    <source>
        <dbReference type="Proteomes" id="UP000280668"/>
    </source>
</evidence>
<evidence type="ECO:0000256" key="5">
    <source>
        <dbReference type="ARBA" id="ARBA00022490"/>
    </source>
</evidence>
<feature type="binding site" evidence="13">
    <location>
        <begin position="194"/>
        <end position="196"/>
    </location>
    <ligand>
        <name>iminosuccinate</name>
        <dbReference type="ChEBI" id="CHEBI:77875"/>
    </ligand>
</feature>
<evidence type="ECO:0000256" key="13">
    <source>
        <dbReference type="HAMAP-Rule" id="MF_00569"/>
    </source>
</evidence>
<dbReference type="EMBL" id="RKHK01000001">
    <property type="protein sequence ID" value="ROR71731.1"/>
    <property type="molecule type" value="Genomic_DNA"/>
</dbReference>
<evidence type="ECO:0000256" key="7">
    <source>
        <dbReference type="ARBA" id="ARBA00022679"/>
    </source>
</evidence>
<dbReference type="GO" id="GO:0008987">
    <property type="term" value="F:quinolinate synthetase A activity"/>
    <property type="evidence" value="ECO:0007669"/>
    <property type="project" value="UniProtKB-UniRule"/>
</dbReference>
<dbReference type="InterPro" id="IPR003473">
    <property type="entry name" value="NadA"/>
</dbReference>
<keyword evidence="9 13" id="KW-0408">Iron</keyword>